<dbReference type="EMBL" id="UINC01098860">
    <property type="protein sequence ID" value="SVC57694.1"/>
    <property type="molecule type" value="Genomic_DNA"/>
</dbReference>
<accession>A0A382N926</accession>
<dbReference type="GO" id="GO:0020037">
    <property type="term" value="F:heme binding"/>
    <property type="evidence" value="ECO:0007669"/>
    <property type="project" value="InterPro"/>
</dbReference>
<evidence type="ECO:0000259" key="4">
    <source>
        <dbReference type="PROSITE" id="PS51007"/>
    </source>
</evidence>
<proteinExistence type="predicted"/>
<evidence type="ECO:0000256" key="1">
    <source>
        <dbReference type="ARBA" id="ARBA00022617"/>
    </source>
</evidence>
<protein>
    <recommendedName>
        <fullName evidence="4">Cytochrome c domain-containing protein</fullName>
    </recommendedName>
</protein>
<dbReference type="GO" id="GO:0046872">
    <property type="term" value="F:metal ion binding"/>
    <property type="evidence" value="ECO:0007669"/>
    <property type="project" value="UniProtKB-KW"/>
</dbReference>
<keyword evidence="1" id="KW-0349">Heme</keyword>
<dbReference type="InterPro" id="IPR009056">
    <property type="entry name" value="Cyt_c-like_dom"/>
</dbReference>
<dbReference type="Gene3D" id="1.10.760.10">
    <property type="entry name" value="Cytochrome c-like domain"/>
    <property type="match status" value="1"/>
</dbReference>
<organism evidence="5">
    <name type="scientific">marine metagenome</name>
    <dbReference type="NCBI Taxonomy" id="408172"/>
    <lineage>
        <taxon>unclassified sequences</taxon>
        <taxon>metagenomes</taxon>
        <taxon>ecological metagenomes</taxon>
    </lineage>
</organism>
<dbReference type="SUPFAM" id="SSF46626">
    <property type="entry name" value="Cytochrome c"/>
    <property type="match status" value="1"/>
</dbReference>
<keyword evidence="2" id="KW-0479">Metal-binding</keyword>
<gene>
    <name evidence="5" type="ORF">METZ01_LOCUS310548</name>
</gene>
<name>A0A382N926_9ZZZZ</name>
<evidence type="ECO:0000313" key="5">
    <source>
        <dbReference type="EMBL" id="SVC57694.1"/>
    </source>
</evidence>
<dbReference type="PROSITE" id="PS51007">
    <property type="entry name" value="CYTC"/>
    <property type="match status" value="1"/>
</dbReference>
<keyword evidence="3" id="KW-0408">Iron</keyword>
<evidence type="ECO:0000256" key="3">
    <source>
        <dbReference type="ARBA" id="ARBA00023004"/>
    </source>
</evidence>
<evidence type="ECO:0000256" key="2">
    <source>
        <dbReference type="ARBA" id="ARBA00022723"/>
    </source>
</evidence>
<dbReference type="GO" id="GO:0009055">
    <property type="term" value="F:electron transfer activity"/>
    <property type="evidence" value="ECO:0007669"/>
    <property type="project" value="InterPro"/>
</dbReference>
<dbReference type="InterPro" id="IPR036909">
    <property type="entry name" value="Cyt_c-like_dom_sf"/>
</dbReference>
<sequence>MISVEGVNCATCHYLDEKKLVGPGMQDVTKRHTQEWLKDSQKVWSDKKHPEIKQLRKLMRKKRNRFSSRVKSKMKEEKHQNLMEFLKSLETE</sequence>
<feature type="domain" description="Cytochrome c" evidence="4">
    <location>
        <begin position="1"/>
        <end position="90"/>
    </location>
</feature>
<reference evidence="5" key="1">
    <citation type="submission" date="2018-05" db="EMBL/GenBank/DDBJ databases">
        <authorList>
            <person name="Lanie J.A."/>
            <person name="Ng W.-L."/>
            <person name="Kazmierczak K.M."/>
            <person name="Andrzejewski T.M."/>
            <person name="Davidsen T.M."/>
            <person name="Wayne K.J."/>
            <person name="Tettelin H."/>
            <person name="Glass J.I."/>
            <person name="Rusch D."/>
            <person name="Podicherti R."/>
            <person name="Tsui H.-C.T."/>
            <person name="Winkler M.E."/>
        </authorList>
    </citation>
    <scope>NUCLEOTIDE SEQUENCE</scope>
</reference>
<dbReference type="Pfam" id="PF00034">
    <property type="entry name" value="Cytochrom_C"/>
    <property type="match status" value="1"/>
</dbReference>
<dbReference type="AlphaFoldDB" id="A0A382N926"/>